<evidence type="ECO:0000313" key="2">
    <source>
        <dbReference type="EMBL" id="MEI7035747.1"/>
    </source>
</evidence>
<dbReference type="Proteomes" id="UP001381174">
    <property type="component" value="Unassembled WGS sequence"/>
</dbReference>
<dbReference type="SUPFAM" id="SSF52402">
    <property type="entry name" value="Adenine nucleotide alpha hydrolases-like"/>
    <property type="match status" value="1"/>
</dbReference>
<dbReference type="Pfam" id="PF00733">
    <property type="entry name" value="Asn_synthase"/>
    <property type="match status" value="1"/>
</dbReference>
<name>A0ABU8J9N1_9GAMM</name>
<proteinExistence type="predicted"/>
<evidence type="ECO:0000313" key="3">
    <source>
        <dbReference type="Proteomes" id="UP001381174"/>
    </source>
</evidence>
<feature type="domain" description="Asparagine synthetase" evidence="1">
    <location>
        <begin position="120"/>
        <end position="405"/>
    </location>
</feature>
<reference evidence="2 3" key="1">
    <citation type="journal article" date="2014" name="Int. J. Syst. Evol. Microbiol.">
        <title>Fulvimonas yonginensis sp. nov., isolated from greenhouse soil, and emended description of the genus Fulvimonas.</title>
        <authorList>
            <person name="Ahn J.H."/>
            <person name="Kim S.J."/>
            <person name="Weon H.Y."/>
            <person name="Hong S.B."/>
            <person name="Seok S.J."/>
            <person name="Kwon S.W."/>
        </authorList>
    </citation>
    <scope>NUCLEOTIDE SEQUENCE [LARGE SCALE GENOMIC DNA]</scope>
    <source>
        <strain evidence="2 3">KACC 16952</strain>
    </source>
</reference>
<protein>
    <submittedName>
        <fullName evidence="2">Asparagine synthase-related protein</fullName>
    </submittedName>
</protein>
<dbReference type="InterPro" id="IPR014729">
    <property type="entry name" value="Rossmann-like_a/b/a_fold"/>
</dbReference>
<dbReference type="Gene3D" id="3.40.50.620">
    <property type="entry name" value="HUPs"/>
    <property type="match status" value="1"/>
</dbReference>
<evidence type="ECO:0000259" key="1">
    <source>
        <dbReference type="Pfam" id="PF00733"/>
    </source>
</evidence>
<organism evidence="2 3">
    <name type="scientific">Fulvimonas yonginensis</name>
    <dbReference type="NCBI Taxonomy" id="1495200"/>
    <lineage>
        <taxon>Bacteria</taxon>
        <taxon>Pseudomonadati</taxon>
        <taxon>Pseudomonadota</taxon>
        <taxon>Gammaproteobacteria</taxon>
        <taxon>Lysobacterales</taxon>
        <taxon>Rhodanobacteraceae</taxon>
        <taxon>Fulvimonas</taxon>
    </lineage>
</organism>
<accession>A0ABU8J9N1</accession>
<comment type="caution">
    <text evidence="2">The sequence shown here is derived from an EMBL/GenBank/DDBJ whole genome shotgun (WGS) entry which is preliminary data.</text>
</comment>
<dbReference type="EMBL" id="JBBBNY010000002">
    <property type="protein sequence ID" value="MEI7035747.1"/>
    <property type="molecule type" value="Genomic_DNA"/>
</dbReference>
<dbReference type="RefSeq" id="WP_336806378.1">
    <property type="nucleotide sequence ID" value="NZ_JBBBNY010000002.1"/>
</dbReference>
<gene>
    <name evidence="2" type="ORF">WAT24_03125</name>
</gene>
<keyword evidence="3" id="KW-1185">Reference proteome</keyword>
<dbReference type="InterPro" id="IPR001962">
    <property type="entry name" value="Asn_synthase"/>
</dbReference>
<sequence>MTATIEKAATAGAGTPRRRIQIGLSPHAGEPDFSVLADHPGGASALDLVSISDLLRNSFVYPPHTIYKDVKVATTGFDPTQDLHESPRFHFARQSAAAPARPPASAVDAEALVDTYHRLLCEAIARTTGSMCSPWMLQSGGKDSTSMAIALAEARPQTTCITYLGGSEENEVGSARLVARRLGLRHESLVCDPARAYDRYLAMVPRMPLLTADFAVLSYADLATEIAACGGDGVIDALGSDPYFGVPAHWQQRMLGLLALGLRLPPGVFRSSLVGRNFKLCYALGTLQMDAFERFYAGSRFTDAEVDELFGQPIADRSRQRLELFRADIAAAQTLEARRRVSATIVEAAIFGKGMYAASALGLRVVYPYCEPTLCDWVFHQVPDEYLMAPDGTNKVLVRRHIARHFDQLPYVIAKGSFRFDLCGLARQRFDQVLDFARRAQALLPGAPRWLEAHRHRMGNKYFASKFYLLAIVLPWLLSRMKATQVAAGNASDEVKE</sequence>